<evidence type="ECO:0000256" key="1">
    <source>
        <dbReference type="SAM" id="Phobius"/>
    </source>
</evidence>
<evidence type="ECO:0000313" key="3">
    <source>
        <dbReference type="Proteomes" id="UP000460298"/>
    </source>
</evidence>
<gene>
    <name evidence="2" type="ORF">F9K24_00970</name>
</gene>
<keyword evidence="1" id="KW-1133">Transmembrane helix</keyword>
<proteinExistence type="predicted"/>
<evidence type="ECO:0000313" key="2">
    <source>
        <dbReference type="EMBL" id="KAB2935330.1"/>
    </source>
</evidence>
<dbReference type="AlphaFoldDB" id="A0A833M0D8"/>
<feature type="transmembrane region" description="Helical" evidence="1">
    <location>
        <begin position="12"/>
        <end position="33"/>
    </location>
</feature>
<protein>
    <submittedName>
        <fullName evidence="2">Uncharacterized protein</fullName>
    </submittedName>
</protein>
<sequence length="233" mass="25880">MKRKTVRILSVILVTVVSVVALLFVSVHLLNYYEIRGAGSSGYKQRNIIVSYSHSAAVPDAYKYSCRPDTSSMDSRLCQEPRKHGSAVRCSPSSAVGFHLASHADYCSLSVLELPAQHTPAECQKWLLQALQTTPEEFSIFSPTDNAKVSVRRIVGDMLAGLDREIFVNVRPGQMEIFSRESQQLTIITDTGWQILASLRDANLPHLPIDASDCPSQRSNRALNVQRVSTEFE</sequence>
<comment type="caution">
    <text evidence="2">The sequence shown here is derived from an EMBL/GenBank/DDBJ whole genome shotgun (WGS) entry which is preliminary data.</text>
</comment>
<name>A0A833M0D8_9LEPT</name>
<accession>A0A833M0D8</accession>
<dbReference type="Proteomes" id="UP000460298">
    <property type="component" value="Unassembled WGS sequence"/>
</dbReference>
<keyword evidence="1" id="KW-0472">Membrane</keyword>
<reference evidence="2 3" key="1">
    <citation type="submission" date="2019-10" db="EMBL/GenBank/DDBJ databases">
        <title>Extracellular Electron Transfer in a Candidatus Methanoperedens spp. Enrichment Culture.</title>
        <authorList>
            <person name="Berger S."/>
            <person name="Rangel Shaw D."/>
            <person name="Berben T."/>
            <person name="In 'T Zandt M."/>
            <person name="Frank J."/>
            <person name="Reimann J."/>
            <person name="Jetten M.S.M."/>
            <person name="Welte C.U."/>
        </authorList>
    </citation>
    <scope>NUCLEOTIDE SEQUENCE [LARGE SCALE GENOMIC DNA]</scope>
    <source>
        <strain evidence="2">SB12</strain>
    </source>
</reference>
<keyword evidence="1" id="KW-0812">Transmembrane</keyword>
<dbReference type="EMBL" id="WBUI01000001">
    <property type="protein sequence ID" value="KAB2935330.1"/>
    <property type="molecule type" value="Genomic_DNA"/>
</dbReference>
<organism evidence="2 3">
    <name type="scientific">Leptonema illini</name>
    <dbReference type="NCBI Taxonomy" id="183"/>
    <lineage>
        <taxon>Bacteria</taxon>
        <taxon>Pseudomonadati</taxon>
        <taxon>Spirochaetota</taxon>
        <taxon>Spirochaetia</taxon>
        <taxon>Leptospirales</taxon>
        <taxon>Leptospiraceae</taxon>
        <taxon>Leptonema</taxon>
    </lineage>
</organism>